<name>M9M4Q9_PAEPP</name>
<evidence type="ECO:0000313" key="1">
    <source>
        <dbReference type="EMBL" id="GAC42288.1"/>
    </source>
</evidence>
<keyword evidence="2" id="KW-1185">Reference proteome</keyword>
<evidence type="ECO:0000313" key="2">
    <source>
        <dbReference type="Proteomes" id="UP000029453"/>
    </source>
</evidence>
<dbReference type="Proteomes" id="UP000029453">
    <property type="component" value="Unassembled WGS sequence"/>
</dbReference>
<organism evidence="1 2">
    <name type="scientific">Paenibacillus popilliae ATCC 14706</name>
    <dbReference type="NCBI Taxonomy" id="1212764"/>
    <lineage>
        <taxon>Bacteria</taxon>
        <taxon>Bacillati</taxon>
        <taxon>Bacillota</taxon>
        <taxon>Bacilli</taxon>
        <taxon>Bacillales</taxon>
        <taxon>Paenibacillaceae</taxon>
        <taxon>Paenibacillus</taxon>
    </lineage>
</organism>
<protein>
    <submittedName>
        <fullName evidence="1">Uncharacterized protein</fullName>
    </submittedName>
</protein>
<dbReference type="EMBL" id="BALG01000084">
    <property type="protein sequence ID" value="GAC42288.1"/>
    <property type="molecule type" value="Genomic_DNA"/>
</dbReference>
<dbReference type="AlphaFoldDB" id="M9M4Q9"/>
<accession>M9M4Q9</accession>
<sequence length="67" mass="7150">MEKETNKKVNELVQGMVNSYLESIKLGHFIEAQDISALAELIDAVGEPKGTSAAIGFKVPTTAGDDE</sequence>
<gene>
    <name evidence="1" type="ORF">PPOP_1645</name>
</gene>
<reference evidence="1 2" key="1">
    <citation type="submission" date="2012-10" db="EMBL/GenBank/DDBJ databases">
        <title>Draft Genome Sequence of Paenibacillus popilliae ATCC 14706T.</title>
        <authorList>
            <person name="Iiyama K."/>
            <person name="Mori K."/>
            <person name="Mon H."/>
            <person name="Chieda Y."/>
            <person name="Lee J.M."/>
            <person name="Kusakabe T."/>
            <person name="Tashiro K."/>
            <person name="Asano S."/>
            <person name="Yasunaga-Aoki C."/>
            <person name="Shimizu S."/>
        </authorList>
    </citation>
    <scope>NUCLEOTIDE SEQUENCE [LARGE SCALE GENOMIC DNA]</scope>
    <source>
        <strain evidence="1 2">ATCC 14706</strain>
    </source>
</reference>
<proteinExistence type="predicted"/>
<comment type="caution">
    <text evidence="1">The sequence shown here is derived from an EMBL/GenBank/DDBJ whole genome shotgun (WGS) entry which is preliminary data.</text>
</comment>